<proteinExistence type="predicted"/>
<organism evidence="2">
    <name type="scientific">Aphanomyces astaci</name>
    <name type="common">Crayfish plague agent</name>
    <dbReference type="NCBI Taxonomy" id="112090"/>
    <lineage>
        <taxon>Eukaryota</taxon>
        <taxon>Sar</taxon>
        <taxon>Stramenopiles</taxon>
        <taxon>Oomycota</taxon>
        <taxon>Saprolegniomycetes</taxon>
        <taxon>Saprolegniales</taxon>
        <taxon>Verrucalvaceae</taxon>
        <taxon>Aphanomyces</taxon>
    </lineage>
</organism>
<reference evidence="3 4" key="2">
    <citation type="submission" date="2019-06" db="EMBL/GenBank/DDBJ databases">
        <title>Genomics analysis of Aphanomyces spp. identifies a new class of oomycete effector associated with host adaptation.</title>
        <authorList>
            <person name="Gaulin E."/>
        </authorList>
    </citation>
    <scope>NUCLEOTIDE SEQUENCE [LARGE SCALE GENOMIC DNA]</scope>
    <source>
        <strain evidence="3 4">E</strain>
    </source>
</reference>
<dbReference type="OrthoDB" id="6362633at2759"/>
<evidence type="ECO:0000256" key="1">
    <source>
        <dbReference type="SAM" id="MobiDB-lite"/>
    </source>
</evidence>
<accession>W4GUC8</accession>
<name>W4GUC8_APHAT</name>
<feature type="compositionally biased region" description="Low complexity" evidence="1">
    <location>
        <begin position="60"/>
        <end position="72"/>
    </location>
</feature>
<dbReference type="AlphaFoldDB" id="W4GUC8"/>
<dbReference type="GeneID" id="20806045"/>
<reference evidence="2" key="1">
    <citation type="submission" date="2013-12" db="EMBL/GenBank/DDBJ databases">
        <title>The Genome Sequence of Aphanomyces astaci APO3.</title>
        <authorList>
            <consortium name="The Broad Institute Genomics Platform"/>
            <person name="Russ C."/>
            <person name="Tyler B."/>
            <person name="van West P."/>
            <person name="Dieguez-Uribeondo J."/>
            <person name="Young S.K."/>
            <person name="Zeng Q."/>
            <person name="Gargeya S."/>
            <person name="Fitzgerald M."/>
            <person name="Abouelleil A."/>
            <person name="Alvarado L."/>
            <person name="Chapman S.B."/>
            <person name="Gainer-Dewar J."/>
            <person name="Goldberg J."/>
            <person name="Griggs A."/>
            <person name="Gujja S."/>
            <person name="Hansen M."/>
            <person name="Howarth C."/>
            <person name="Imamovic A."/>
            <person name="Ireland A."/>
            <person name="Larimer J."/>
            <person name="McCowan C."/>
            <person name="Murphy C."/>
            <person name="Pearson M."/>
            <person name="Poon T.W."/>
            <person name="Priest M."/>
            <person name="Roberts A."/>
            <person name="Saif S."/>
            <person name="Shea T."/>
            <person name="Sykes S."/>
            <person name="Wortman J."/>
            <person name="Nusbaum C."/>
            <person name="Birren B."/>
        </authorList>
    </citation>
    <scope>NUCLEOTIDE SEQUENCE [LARGE SCALE GENOMIC DNA]</scope>
    <source>
        <strain evidence="2">APO3</strain>
    </source>
</reference>
<dbReference type="EMBL" id="VJMI01012697">
    <property type="protein sequence ID" value="KAF0749531.1"/>
    <property type="molecule type" value="Genomic_DNA"/>
</dbReference>
<dbReference type="Proteomes" id="UP000469452">
    <property type="component" value="Unassembled WGS sequence"/>
</dbReference>
<dbReference type="RefSeq" id="XP_009826722.1">
    <property type="nucleotide sequence ID" value="XM_009828420.1"/>
</dbReference>
<evidence type="ECO:0000313" key="4">
    <source>
        <dbReference type="Proteomes" id="UP000469452"/>
    </source>
</evidence>
<sequence length="172" mass="17845">MNSAGSGGGPYFMGSGPGNPNAAAGMNFNMGFMMNPPGAPTDVASMHMNSFGTNTGSDVAASPPSASAMGSSQHHANNTSSSFNRGNYRCSRCGEPKKGHVCPYQPANYKCSKCGNLKRSCTCGAPQKSNVEIQCAMDEHMTVARLDRSAQGVTDFHESIRSFVEGAASSSS</sequence>
<dbReference type="EMBL" id="KI913120">
    <property type="protein sequence ID" value="ETV83292.1"/>
    <property type="molecule type" value="Genomic_DNA"/>
</dbReference>
<protein>
    <submittedName>
        <fullName evidence="2">Uncharacterized protein</fullName>
    </submittedName>
</protein>
<evidence type="ECO:0000313" key="3">
    <source>
        <dbReference type="EMBL" id="KAF0749531.1"/>
    </source>
</evidence>
<feature type="region of interest" description="Disordered" evidence="1">
    <location>
        <begin position="54"/>
        <end position="81"/>
    </location>
</feature>
<gene>
    <name evidence="3" type="ORF">AaE_007012</name>
    <name evidence="2" type="ORF">H257_04049</name>
</gene>
<evidence type="ECO:0000313" key="2">
    <source>
        <dbReference type="EMBL" id="ETV83292.1"/>
    </source>
</evidence>
<dbReference type="VEuPathDB" id="FungiDB:H257_04049"/>